<evidence type="ECO:0000313" key="3">
    <source>
        <dbReference type="Proteomes" id="UP001500279"/>
    </source>
</evidence>
<gene>
    <name evidence="2" type="ORF">GCM10009107_10320</name>
</gene>
<sequence>MDEELLEPRKESDTLPTESDAADDAEDVKLPACAGIQATRVAADSAARVRANIVIRLSGKKAASIAVPGERLTTHSTRW</sequence>
<comment type="caution">
    <text evidence="2">The sequence shown here is derived from an EMBL/GenBank/DDBJ whole genome shotgun (WGS) entry which is preliminary data.</text>
</comment>
<organism evidence="2 3">
    <name type="scientific">Ideonella azotifigens</name>
    <dbReference type="NCBI Taxonomy" id="513160"/>
    <lineage>
        <taxon>Bacteria</taxon>
        <taxon>Pseudomonadati</taxon>
        <taxon>Pseudomonadota</taxon>
        <taxon>Betaproteobacteria</taxon>
        <taxon>Burkholderiales</taxon>
        <taxon>Sphaerotilaceae</taxon>
        <taxon>Ideonella</taxon>
    </lineage>
</organism>
<keyword evidence="3" id="KW-1185">Reference proteome</keyword>
<accession>A0ABP3UXV2</accession>
<dbReference type="EMBL" id="BAAAEW010000004">
    <property type="protein sequence ID" value="GAA0744608.1"/>
    <property type="molecule type" value="Genomic_DNA"/>
</dbReference>
<feature type="compositionally biased region" description="Basic and acidic residues" evidence="1">
    <location>
        <begin position="1"/>
        <end position="13"/>
    </location>
</feature>
<evidence type="ECO:0000256" key="1">
    <source>
        <dbReference type="SAM" id="MobiDB-lite"/>
    </source>
</evidence>
<feature type="region of interest" description="Disordered" evidence="1">
    <location>
        <begin position="1"/>
        <end position="28"/>
    </location>
</feature>
<name>A0ABP3UXV2_9BURK</name>
<proteinExistence type="predicted"/>
<protein>
    <submittedName>
        <fullName evidence="2">Uncharacterized protein</fullName>
    </submittedName>
</protein>
<dbReference type="Proteomes" id="UP001500279">
    <property type="component" value="Unassembled WGS sequence"/>
</dbReference>
<reference evidence="3" key="1">
    <citation type="journal article" date="2019" name="Int. J. Syst. Evol. Microbiol.">
        <title>The Global Catalogue of Microorganisms (GCM) 10K type strain sequencing project: providing services to taxonomists for standard genome sequencing and annotation.</title>
        <authorList>
            <consortium name="The Broad Institute Genomics Platform"/>
            <consortium name="The Broad Institute Genome Sequencing Center for Infectious Disease"/>
            <person name="Wu L."/>
            <person name="Ma J."/>
        </authorList>
    </citation>
    <scope>NUCLEOTIDE SEQUENCE [LARGE SCALE GENOMIC DNA]</scope>
    <source>
        <strain evidence="3">JCM 15503</strain>
    </source>
</reference>
<evidence type="ECO:0000313" key="2">
    <source>
        <dbReference type="EMBL" id="GAA0744608.1"/>
    </source>
</evidence>